<dbReference type="Proteomes" id="UP001286313">
    <property type="component" value="Unassembled WGS sequence"/>
</dbReference>
<dbReference type="EMBL" id="JAWQEG010001680">
    <property type="protein sequence ID" value="KAK3877420.1"/>
    <property type="molecule type" value="Genomic_DNA"/>
</dbReference>
<name>A0AAE1KPF9_PETCI</name>
<comment type="caution">
    <text evidence="3">The sequence shown here is derived from an EMBL/GenBank/DDBJ whole genome shotgun (WGS) entry which is preliminary data.</text>
</comment>
<sequence>MGKPKINALKASQKGIHPKSRKAKQISKKISRQLKLQKRRGESNLKLQFLGDKLTWFQNNMDQELEVFTPRDVLELIQRYIDRNDDELEQIELKHKIREKLSHTRQHASREDHIKITREREMQQFMESGFETADFLNPEHLQIFKSWSGELRLLPNLKLRRYIKGRLLEGNTEESEEPNKMDEDNDDESNGEDAEEYEDNEENTDNMT</sequence>
<reference evidence="3" key="1">
    <citation type="submission" date="2023-10" db="EMBL/GenBank/DDBJ databases">
        <title>Genome assemblies of two species of porcelain crab, Petrolisthes cinctipes and Petrolisthes manimaculis (Anomura: Porcellanidae).</title>
        <authorList>
            <person name="Angst P."/>
        </authorList>
    </citation>
    <scope>NUCLEOTIDE SEQUENCE</scope>
    <source>
        <strain evidence="3">PB745_01</strain>
        <tissue evidence="3">Gill</tissue>
    </source>
</reference>
<organism evidence="3 4">
    <name type="scientific">Petrolisthes cinctipes</name>
    <name type="common">Flat porcelain crab</name>
    <dbReference type="NCBI Taxonomy" id="88211"/>
    <lineage>
        <taxon>Eukaryota</taxon>
        <taxon>Metazoa</taxon>
        <taxon>Ecdysozoa</taxon>
        <taxon>Arthropoda</taxon>
        <taxon>Crustacea</taxon>
        <taxon>Multicrustacea</taxon>
        <taxon>Malacostraca</taxon>
        <taxon>Eumalacostraca</taxon>
        <taxon>Eucarida</taxon>
        <taxon>Decapoda</taxon>
        <taxon>Pleocyemata</taxon>
        <taxon>Anomura</taxon>
        <taxon>Galatheoidea</taxon>
        <taxon>Porcellanidae</taxon>
        <taxon>Petrolisthes</taxon>
    </lineage>
</organism>
<feature type="compositionally biased region" description="Acidic residues" evidence="2">
    <location>
        <begin position="183"/>
        <end position="208"/>
    </location>
</feature>
<dbReference type="FunFam" id="1.20.1440.170:FF:000001">
    <property type="entry name" value="Translation machinery-associated 16 homolog"/>
    <property type="match status" value="1"/>
</dbReference>
<dbReference type="PANTHER" id="PTHR13349">
    <property type="entry name" value="TRANSLATION MACHINERY-ASSOCIATED PROTEIN 16"/>
    <property type="match status" value="1"/>
</dbReference>
<feature type="compositionally biased region" description="Basic residues" evidence="2">
    <location>
        <begin position="16"/>
        <end position="37"/>
    </location>
</feature>
<gene>
    <name evidence="3" type="ORF">Pcinc_017861</name>
</gene>
<keyword evidence="4" id="KW-1185">Reference proteome</keyword>
<evidence type="ECO:0000313" key="3">
    <source>
        <dbReference type="EMBL" id="KAK3877420.1"/>
    </source>
</evidence>
<dbReference type="InterPro" id="IPR021346">
    <property type="entry name" value="Tma16"/>
</dbReference>
<dbReference type="Pfam" id="PF11176">
    <property type="entry name" value="Tma16"/>
    <property type="match status" value="1"/>
</dbReference>
<feature type="region of interest" description="Disordered" evidence="2">
    <location>
        <begin position="1"/>
        <end position="37"/>
    </location>
</feature>
<protein>
    <recommendedName>
        <fullName evidence="5">Translation machinery-associated protein 16</fullName>
    </recommendedName>
</protein>
<comment type="similarity">
    <text evidence="1">Belongs to the TMA16 family.</text>
</comment>
<evidence type="ECO:0000256" key="2">
    <source>
        <dbReference type="SAM" id="MobiDB-lite"/>
    </source>
</evidence>
<dbReference type="Gene3D" id="1.20.1440.170">
    <property type="entry name" value="Translation machinery-associated protein 16-like"/>
    <property type="match status" value="1"/>
</dbReference>
<dbReference type="PANTHER" id="PTHR13349:SF2">
    <property type="entry name" value="TRANSLATION MACHINERY-ASSOCIATED PROTEIN 16"/>
    <property type="match status" value="1"/>
</dbReference>
<accession>A0AAE1KPF9</accession>
<dbReference type="GO" id="GO:0005634">
    <property type="term" value="C:nucleus"/>
    <property type="evidence" value="ECO:0007669"/>
    <property type="project" value="TreeGrafter"/>
</dbReference>
<feature type="region of interest" description="Disordered" evidence="2">
    <location>
        <begin position="169"/>
        <end position="208"/>
    </location>
</feature>
<evidence type="ECO:0008006" key="5">
    <source>
        <dbReference type="Google" id="ProtNLM"/>
    </source>
</evidence>
<dbReference type="InterPro" id="IPR038356">
    <property type="entry name" value="Tma16_sf"/>
</dbReference>
<evidence type="ECO:0000256" key="1">
    <source>
        <dbReference type="ARBA" id="ARBA00034127"/>
    </source>
</evidence>
<dbReference type="AlphaFoldDB" id="A0AAE1KPF9"/>
<proteinExistence type="inferred from homology"/>
<evidence type="ECO:0000313" key="4">
    <source>
        <dbReference type="Proteomes" id="UP001286313"/>
    </source>
</evidence>